<sequence>MSRLRQDNVNLHMCHMRMSLKAQTHFNTICNVWVITPHGATQQPATPPDETPTLPPHLRPHHSLCFRTPTSSSPPLTILMLLWGPEIMPPMPPSPPLMPPCTHLLWSAFPTCLQHRLPSLRLHSALLTCLPRCLPSLRLQCPPNMPLTPLTILILVQCPPNMPLTAPRTSLILNPAYDPYAPAAPSR</sequence>
<dbReference type="EMBL" id="AVOT02036778">
    <property type="protein sequence ID" value="MBW0531358.1"/>
    <property type="molecule type" value="Genomic_DNA"/>
</dbReference>
<name>A0A9Q3F4Z5_9BASI</name>
<keyword evidence="2" id="KW-1185">Reference proteome</keyword>
<accession>A0A9Q3F4Z5</accession>
<dbReference type="Proteomes" id="UP000765509">
    <property type="component" value="Unassembled WGS sequence"/>
</dbReference>
<dbReference type="AlphaFoldDB" id="A0A9Q3F4Z5"/>
<proteinExistence type="predicted"/>
<organism evidence="1 2">
    <name type="scientific">Austropuccinia psidii MF-1</name>
    <dbReference type="NCBI Taxonomy" id="1389203"/>
    <lineage>
        <taxon>Eukaryota</taxon>
        <taxon>Fungi</taxon>
        <taxon>Dikarya</taxon>
        <taxon>Basidiomycota</taxon>
        <taxon>Pucciniomycotina</taxon>
        <taxon>Pucciniomycetes</taxon>
        <taxon>Pucciniales</taxon>
        <taxon>Sphaerophragmiaceae</taxon>
        <taxon>Austropuccinia</taxon>
    </lineage>
</organism>
<protein>
    <submittedName>
        <fullName evidence="1">Uncharacterized protein</fullName>
    </submittedName>
</protein>
<comment type="caution">
    <text evidence="1">The sequence shown here is derived from an EMBL/GenBank/DDBJ whole genome shotgun (WGS) entry which is preliminary data.</text>
</comment>
<evidence type="ECO:0000313" key="2">
    <source>
        <dbReference type="Proteomes" id="UP000765509"/>
    </source>
</evidence>
<evidence type="ECO:0000313" key="1">
    <source>
        <dbReference type="EMBL" id="MBW0531358.1"/>
    </source>
</evidence>
<reference evidence="1" key="1">
    <citation type="submission" date="2021-03" db="EMBL/GenBank/DDBJ databases">
        <title>Draft genome sequence of rust myrtle Austropuccinia psidii MF-1, a brazilian biotype.</title>
        <authorList>
            <person name="Quecine M.C."/>
            <person name="Pachon D.M.R."/>
            <person name="Bonatelli M.L."/>
            <person name="Correr F.H."/>
            <person name="Franceschini L.M."/>
            <person name="Leite T.F."/>
            <person name="Margarido G.R.A."/>
            <person name="Almeida C.A."/>
            <person name="Ferrarezi J.A."/>
            <person name="Labate C.A."/>
        </authorList>
    </citation>
    <scope>NUCLEOTIDE SEQUENCE</scope>
    <source>
        <strain evidence="1">MF-1</strain>
    </source>
</reference>
<gene>
    <name evidence="1" type="ORF">O181_071073</name>
</gene>